<evidence type="ECO:0000313" key="5">
    <source>
        <dbReference type="Proteomes" id="UP000244896"/>
    </source>
</evidence>
<keyword evidence="2" id="KW-1133">Transmembrane helix</keyword>
<dbReference type="OrthoDB" id="193481at2"/>
<organism evidence="4 5">
    <name type="scientific">Ereboglobus luteus</name>
    <dbReference type="NCBI Taxonomy" id="1796921"/>
    <lineage>
        <taxon>Bacteria</taxon>
        <taxon>Pseudomonadati</taxon>
        <taxon>Verrucomicrobiota</taxon>
        <taxon>Opitutia</taxon>
        <taxon>Opitutales</taxon>
        <taxon>Opitutaceae</taxon>
        <taxon>Ereboglobus</taxon>
    </lineage>
</organism>
<feature type="compositionally biased region" description="Low complexity" evidence="1">
    <location>
        <begin position="124"/>
        <end position="135"/>
    </location>
</feature>
<evidence type="ECO:0000256" key="2">
    <source>
        <dbReference type="SAM" id="Phobius"/>
    </source>
</evidence>
<dbReference type="PROSITE" id="PS51782">
    <property type="entry name" value="LYSM"/>
    <property type="match status" value="1"/>
</dbReference>
<dbReference type="Gene3D" id="3.10.350.10">
    <property type="entry name" value="LysM domain"/>
    <property type="match status" value="1"/>
</dbReference>
<sequence length="191" mass="20195">MDTISSHESNTNYLPLAGVITGGVALLLAIFAFVQVKSIKNDINDIRSLSDRVAGIETQLSQVAGAVQVANNANQVASNTHNSLMTVARDTNASFKKVSDQLTELRERVERMGTRTTTRPPQQAAAGGTATAGNTAAPVEAGTDVYTVKSGDNGTKIFRATGFSQAQLEAVNPGINWSRLAIGQRIVLPKK</sequence>
<dbReference type="EMBL" id="CP023004">
    <property type="protein sequence ID" value="AWI09009.1"/>
    <property type="molecule type" value="Genomic_DNA"/>
</dbReference>
<keyword evidence="2" id="KW-0812">Transmembrane</keyword>
<dbReference type="InterPro" id="IPR018392">
    <property type="entry name" value="LysM"/>
</dbReference>
<feature type="region of interest" description="Disordered" evidence="1">
    <location>
        <begin position="112"/>
        <end position="135"/>
    </location>
</feature>
<accession>A0A2U8E2A4</accession>
<dbReference type="CDD" id="cd00118">
    <property type="entry name" value="LysM"/>
    <property type="match status" value="1"/>
</dbReference>
<feature type="domain" description="LysM" evidence="3">
    <location>
        <begin position="144"/>
        <end position="188"/>
    </location>
</feature>
<keyword evidence="2" id="KW-0472">Membrane</keyword>
<dbReference type="SUPFAM" id="SSF54106">
    <property type="entry name" value="LysM domain"/>
    <property type="match status" value="1"/>
</dbReference>
<evidence type="ECO:0000313" key="4">
    <source>
        <dbReference type="EMBL" id="AWI09009.1"/>
    </source>
</evidence>
<dbReference type="InterPro" id="IPR036779">
    <property type="entry name" value="LysM_dom_sf"/>
</dbReference>
<dbReference type="AlphaFoldDB" id="A0A2U8E2A4"/>
<dbReference type="RefSeq" id="WP_108824822.1">
    <property type="nucleotide sequence ID" value="NZ_CP023004.1"/>
</dbReference>
<dbReference type="KEGG" id="elut:CKA38_06900"/>
<proteinExistence type="predicted"/>
<dbReference type="SMART" id="SM00257">
    <property type="entry name" value="LysM"/>
    <property type="match status" value="1"/>
</dbReference>
<evidence type="ECO:0000256" key="1">
    <source>
        <dbReference type="SAM" id="MobiDB-lite"/>
    </source>
</evidence>
<gene>
    <name evidence="4" type="ORF">CKA38_06900</name>
</gene>
<dbReference type="Pfam" id="PF01476">
    <property type="entry name" value="LysM"/>
    <property type="match status" value="1"/>
</dbReference>
<reference evidence="4 5" key="1">
    <citation type="journal article" date="2018" name="Syst. Appl. Microbiol.">
        <title>Ereboglobus luteus gen. nov. sp. nov. from cockroach guts, and new insights into the oxygen relationship of the genera Opitutus and Didymococcus (Verrucomicrobia: Opitutaceae).</title>
        <authorList>
            <person name="Tegtmeier D."/>
            <person name="Belitz A."/>
            <person name="Radek R."/>
            <person name="Heimerl T."/>
            <person name="Brune A."/>
        </authorList>
    </citation>
    <scope>NUCLEOTIDE SEQUENCE [LARGE SCALE GENOMIC DNA]</scope>
    <source>
        <strain evidence="4 5">Ho45</strain>
    </source>
</reference>
<keyword evidence="5" id="KW-1185">Reference proteome</keyword>
<dbReference type="Proteomes" id="UP000244896">
    <property type="component" value="Chromosome"/>
</dbReference>
<protein>
    <recommendedName>
        <fullName evidence="3">LysM domain-containing protein</fullName>
    </recommendedName>
</protein>
<evidence type="ECO:0000259" key="3">
    <source>
        <dbReference type="PROSITE" id="PS51782"/>
    </source>
</evidence>
<name>A0A2U8E2A4_9BACT</name>
<feature type="transmembrane region" description="Helical" evidence="2">
    <location>
        <begin position="12"/>
        <end position="34"/>
    </location>
</feature>